<dbReference type="Pfam" id="PF05907">
    <property type="entry name" value="CXXC_Zn-b_euk"/>
    <property type="match status" value="1"/>
</dbReference>
<dbReference type="AlphaFoldDB" id="A8XVG7"/>
<evidence type="ECO:0000256" key="5">
    <source>
        <dbReference type="ARBA" id="ARBA00023161"/>
    </source>
</evidence>
<keyword evidence="3" id="KW-0479">Metal-binding</keyword>
<evidence type="ECO:0000256" key="3">
    <source>
        <dbReference type="ARBA" id="ARBA00022723"/>
    </source>
</evidence>
<comment type="similarity">
    <text evidence="1">Belongs to the RENT3 family.</text>
</comment>
<dbReference type="GeneID" id="8579622"/>
<dbReference type="Pfam" id="PF03467">
    <property type="entry name" value="Smg4_UPF3"/>
    <property type="match status" value="1"/>
</dbReference>
<dbReference type="InterPro" id="IPR008584">
    <property type="entry name" value="CXXC_Zn-binding_euk"/>
</dbReference>
<dbReference type="GO" id="GO:0008270">
    <property type="term" value="F:zinc ion binding"/>
    <property type="evidence" value="ECO:0000318"/>
    <property type="project" value="GO_Central"/>
</dbReference>
<dbReference type="FunCoup" id="A8XVG7">
    <property type="interactions" value="173"/>
</dbReference>
<keyword evidence="4" id="KW-0862">Zinc</keyword>
<dbReference type="InterPro" id="IPR012677">
    <property type="entry name" value="Nucleotide-bd_a/b_plait_sf"/>
</dbReference>
<dbReference type="OMA" id="KYMTEHE"/>
<dbReference type="eggNOG" id="KOG1295">
    <property type="taxonomic scope" value="Eukaryota"/>
</dbReference>
<evidence type="ECO:0000256" key="6">
    <source>
        <dbReference type="SAM" id="MobiDB-lite"/>
    </source>
</evidence>
<feature type="domain" description="UPF3" evidence="7">
    <location>
        <begin position="13"/>
        <end position="176"/>
    </location>
</feature>
<dbReference type="CDD" id="cd12455">
    <property type="entry name" value="RRM_like_Smg4_UPF3"/>
    <property type="match status" value="1"/>
</dbReference>
<name>A8XVG7_CAEBR</name>
<dbReference type="GO" id="GO:0003676">
    <property type="term" value="F:nucleic acid binding"/>
    <property type="evidence" value="ECO:0007669"/>
    <property type="project" value="InterPro"/>
</dbReference>
<feature type="compositionally biased region" description="Basic and acidic residues" evidence="6">
    <location>
        <begin position="223"/>
        <end position="281"/>
    </location>
</feature>
<gene>
    <name evidence="8" type="ORF">CBG19371</name>
    <name evidence="8" type="ORF">CBG_19371</name>
</gene>
<reference evidence="8 9" key="1">
    <citation type="journal article" date="2003" name="PLoS Biol.">
        <title>The genome sequence of Caenorhabditis briggsae: a platform for comparative genomics.</title>
        <authorList>
            <person name="Stein L.D."/>
            <person name="Bao Z."/>
            <person name="Blasiar D."/>
            <person name="Blumenthal T."/>
            <person name="Brent M.R."/>
            <person name="Chen N."/>
            <person name="Chinwalla A."/>
            <person name="Clarke L."/>
            <person name="Clee C."/>
            <person name="Coghlan A."/>
            <person name="Coulson A."/>
            <person name="D'Eustachio P."/>
            <person name="Fitch D.H."/>
            <person name="Fulton L.A."/>
            <person name="Fulton R.E."/>
            <person name="Griffiths-Jones S."/>
            <person name="Harris T.W."/>
            <person name="Hillier L.W."/>
            <person name="Kamath R."/>
            <person name="Kuwabara P.E."/>
            <person name="Mardis E.R."/>
            <person name="Marra M.A."/>
            <person name="Miner T.L."/>
            <person name="Minx P."/>
            <person name="Mullikin J.C."/>
            <person name="Plumb R.W."/>
            <person name="Rogers J."/>
            <person name="Schein J.E."/>
            <person name="Sohrmann M."/>
            <person name="Spieth J."/>
            <person name="Stajich J.E."/>
            <person name="Wei C."/>
            <person name="Willey D."/>
            <person name="Wilson R.K."/>
            <person name="Durbin R."/>
            <person name="Waterston R.H."/>
        </authorList>
    </citation>
    <scope>NUCLEOTIDE SEQUENCE [LARGE SCALE GENOMIC DNA]</scope>
    <source>
        <strain evidence="8 9">AF16</strain>
    </source>
</reference>
<evidence type="ECO:0000313" key="9">
    <source>
        <dbReference type="Proteomes" id="UP000008549"/>
    </source>
</evidence>
<dbReference type="Gene3D" id="3.30.70.330">
    <property type="match status" value="1"/>
</dbReference>
<organism evidence="8 9">
    <name type="scientific">Caenorhabditis briggsae</name>
    <dbReference type="NCBI Taxonomy" id="6238"/>
    <lineage>
        <taxon>Eukaryota</taxon>
        <taxon>Metazoa</taxon>
        <taxon>Ecdysozoa</taxon>
        <taxon>Nematoda</taxon>
        <taxon>Chromadorea</taxon>
        <taxon>Rhabditida</taxon>
        <taxon>Rhabditina</taxon>
        <taxon>Rhabditomorpha</taxon>
        <taxon>Rhabditoidea</taxon>
        <taxon>Rhabditidae</taxon>
        <taxon>Peloderinae</taxon>
        <taxon>Caenorhabditis</taxon>
    </lineage>
</organism>
<dbReference type="SUPFAM" id="SSF141678">
    <property type="entry name" value="MAL13P1.257-like"/>
    <property type="match status" value="1"/>
</dbReference>
<dbReference type="PANTHER" id="PTHR12857">
    <property type="entry name" value="CXXC MOTIF CONTAINING ZINC BINDING PROTEIN"/>
    <property type="match status" value="1"/>
</dbReference>
<sequence>MSSRSEKRESPDQVKVALRRLPKYMTEKEVLEQISPLPEEVIDTYFLPANLAFDHAAYATLILLFSEYCDSMMDFERRFDGYIFVDSRGNDSTAVVEASVNQNFAKCDRPRIKEDSRVGAILTDTYYLEFCKKLEKEKSIPIMTLEQQIRKLNQPEDIRTQIDHLETPLVKYFLEKETGRRREGEARKQRRDFRKAEKQKNVLDVLMKPTVAASTASTSGGPPRKENKEMTDREREKLEKIEAKKKERNALRKQRFLEDRKKKQQEEREGRGDAAENPKPPREHKKKERPGRAPRPSPAKTLSEQQGEDWIKKLTDPKAAIKKKHDISVSTKMKQCDGTRSQPAPPTPSTRSEMLEVPGSRGEANLVEKCKLSILPDLFKSYNIEKNEEWQQIAIFDCRGIEPFDFDPRDDWIANSVDTGKAFREIDLSEKEWVDFDDKAMEAVEIGEMSIQFTTVRDPKKK</sequence>
<feature type="region of interest" description="Disordered" evidence="6">
    <location>
        <begin position="180"/>
        <end position="358"/>
    </location>
</feature>
<comment type="similarity">
    <text evidence="2">Belongs to the UPF0587 family.</text>
</comment>
<dbReference type="HOGENOM" id="CLU_040586_0_0_1"/>
<keyword evidence="9" id="KW-1185">Reference proteome</keyword>
<evidence type="ECO:0000256" key="2">
    <source>
        <dbReference type="ARBA" id="ARBA00007818"/>
    </source>
</evidence>
<dbReference type="InterPro" id="IPR035979">
    <property type="entry name" value="RBD_domain_sf"/>
</dbReference>
<evidence type="ECO:0000256" key="1">
    <source>
        <dbReference type="ARBA" id="ARBA00005991"/>
    </source>
</evidence>
<dbReference type="EMBL" id="HE601047">
    <property type="protein sequence ID" value="CAP36635.2"/>
    <property type="molecule type" value="Genomic_DNA"/>
</dbReference>
<accession>A8XVG7</accession>
<dbReference type="InParanoid" id="A8XVG7"/>
<dbReference type="eggNOG" id="KOG1296">
    <property type="taxonomic scope" value="Eukaryota"/>
</dbReference>
<evidence type="ECO:0000259" key="7">
    <source>
        <dbReference type="Pfam" id="PF03467"/>
    </source>
</evidence>
<dbReference type="STRING" id="6238.A8XVG7"/>
<feature type="compositionally biased region" description="Polar residues" evidence="6">
    <location>
        <begin position="328"/>
        <end position="342"/>
    </location>
</feature>
<evidence type="ECO:0000313" key="8">
    <source>
        <dbReference type="EMBL" id="CAP36635.2"/>
    </source>
</evidence>
<evidence type="ECO:0000256" key="4">
    <source>
        <dbReference type="ARBA" id="ARBA00022833"/>
    </source>
</evidence>
<dbReference type="Proteomes" id="UP000008549">
    <property type="component" value="Unassembled WGS sequence"/>
</dbReference>
<dbReference type="RefSeq" id="XP_045096761.1">
    <property type="nucleotide sequence ID" value="XM_045238031.1"/>
</dbReference>
<dbReference type="SUPFAM" id="SSF54928">
    <property type="entry name" value="RNA-binding domain, RBD"/>
    <property type="match status" value="1"/>
</dbReference>
<dbReference type="KEGG" id="cbr:CBG_19371"/>
<reference evidence="8 9" key="2">
    <citation type="journal article" date="2011" name="PLoS Genet.">
        <title>Caenorhabditis briggsae recombinant inbred line genotypes reveal inter-strain incompatibility and the evolution of recombination.</title>
        <authorList>
            <person name="Ross J.A."/>
            <person name="Koboldt D.C."/>
            <person name="Staisch J.E."/>
            <person name="Chamberlin H.M."/>
            <person name="Gupta B.P."/>
            <person name="Miller R.D."/>
            <person name="Baird S.E."/>
            <person name="Haag E.S."/>
        </authorList>
    </citation>
    <scope>NUCLEOTIDE SEQUENCE [LARGE SCALE GENOMIC DNA]</scope>
    <source>
        <strain evidence="8 9">AF16</strain>
    </source>
</reference>
<proteinExistence type="inferred from homology"/>
<dbReference type="GO" id="GO:0000184">
    <property type="term" value="P:nuclear-transcribed mRNA catabolic process, nonsense-mediated decay"/>
    <property type="evidence" value="ECO:0007669"/>
    <property type="project" value="UniProtKB-KW"/>
</dbReference>
<dbReference type="InterPro" id="IPR005120">
    <property type="entry name" value="UPF3_dom"/>
</dbReference>
<dbReference type="PANTHER" id="PTHR12857:SF0">
    <property type="entry name" value="CXXC MOTIF CONTAINING ZINC BINDING PROTEIN"/>
    <property type="match status" value="1"/>
</dbReference>
<dbReference type="CTD" id="8579622"/>
<protein>
    <submittedName>
        <fullName evidence="8">Protein CBG19371</fullName>
    </submittedName>
</protein>
<keyword evidence="5" id="KW-0866">Nonsense-mediated mRNA decay</keyword>